<evidence type="ECO:0000313" key="11">
    <source>
        <dbReference type="EMBL" id="CAF3972149.1"/>
    </source>
</evidence>
<dbReference type="Pfam" id="PF13813">
    <property type="entry name" value="MBOAT_2"/>
    <property type="match status" value="1"/>
</dbReference>
<evidence type="ECO:0000256" key="6">
    <source>
        <dbReference type="ARBA" id="ARBA00022989"/>
    </source>
</evidence>
<evidence type="ECO:0000256" key="4">
    <source>
        <dbReference type="ARBA" id="ARBA00022679"/>
    </source>
</evidence>
<dbReference type="EMBL" id="CAJOAZ010002939">
    <property type="protein sequence ID" value="CAF3972149.1"/>
    <property type="molecule type" value="Genomic_DNA"/>
</dbReference>
<keyword evidence="5 8" id="KW-0812">Transmembrane</keyword>
<dbReference type="GO" id="GO:0016020">
    <property type="term" value="C:membrane"/>
    <property type="evidence" value="ECO:0007669"/>
    <property type="project" value="UniProtKB-SubCell"/>
</dbReference>
<comment type="similarity">
    <text evidence="3">Belongs to the wax synthase family.</text>
</comment>
<dbReference type="Proteomes" id="UP000663844">
    <property type="component" value="Unassembled WGS sequence"/>
</dbReference>
<dbReference type="InterPro" id="IPR032805">
    <property type="entry name" value="Wax_synthase_dom"/>
</dbReference>
<evidence type="ECO:0000256" key="1">
    <source>
        <dbReference type="ARBA" id="ARBA00004141"/>
    </source>
</evidence>
<evidence type="ECO:0000256" key="8">
    <source>
        <dbReference type="SAM" id="Phobius"/>
    </source>
</evidence>
<keyword evidence="4" id="KW-0808">Transferase</keyword>
<keyword evidence="6 8" id="KW-1133">Transmembrane helix</keyword>
<evidence type="ECO:0000259" key="9">
    <source>
        <dbReference type="Pfam" id="PF13813"/>
    </source>
</evidence>
<feature type="transmembrane region" description="Helical" evidence="8">
    <location>
        <begin position="28"/>
        <end position="46"/>
    </location>
</feature>
<gene>
    <name evidence="10" type="ORF">JYZ213_LOCUS6342</name>
    <name evidence="11" type="ORF">OXD698_LOCUS27889</name>
</gene>
<reference evidence="10" key="1">
    <citation type="submission" date="2021-02" db="EMBL/GenBank/DDBJ databases">
        <authorList>
            <person name="Nowell W R."/>
        </authorList>
    </citation>
    <scope>NUCLEOTIDE SEQUENCE</scope>
</reference>
<comment type="subcellular location">
    <subcellularLocation>
        <location evidence="1">Membrane</location>
        <topology evidence="1">Multi-pass membrane protein</topology>
    </subcellularLocation>
</comment>
<comment type="caution">
    <text evidence="10">The sequence shown here is derived from an EMBL/GenBank/DDBJ whole genome shotgun (WGS) entry which is preliminary data.</text>
</comment>
<dbReference type="InterPro" id="IPR044851">
    <property type="entry name" value="Wax_synthase"/>
</dbReference>
<feature type="domain" description="Wax synthase" evidence="9">
    <location>
        <begin position="182"/>
        <end position="257"/>
    </location>
</feature>
<evidence type="ECO:0000256" key="5">
    <source>
        <dbReference type="ARBA" id="ARBA00022692"/>
    </source>
</evidence>
<dbReference type="EMBL" id="CAJNOG010000039">
    <property type="protein sequence ID" value="CAF0821595.1"/>
    <property type="molecule type" value="Genomic_DNA"/>
</dbReference>
<evidence type="ECO:0000313" key="12">
    <source>
        <dbReference type="Proteomes" id="UP000663845"/>
    </source>
</evidence>
<proteinExistence type="inferred from homology"/>
<name>A0A813U1Z7_9BILA</name>
<dbReference type="Proteomes" id="UP000663845">
    <property type="component" value="Unassembled WGS sequence"/>
</dbReference>
<evidence type="ECO:0000256" key="2">
    <source>
        <dbReference type="ARBA" id="ARBA00005179"/>
    </source>
</evidence>
<accession>A0A813U1Z7</accession>
<dbReference type="GO" id="GO:0006629">
    <property type="term" value="P:lipid metabolic process"/>
    <property type="evidence" value="ECO:0007669"/>
    <property type="project" value="InterPro"/>
</dbReference>
<dbReference type="PANTHER" id="PTHR31595">
    <property type="entry name" value="LONG-CHAIN-ALCOHOL O-FATTY-ACYLTRANSFERASE 3-RELATED"/>
    <property type="match status" value="1"/>
</dbReference>
<dbReference type="PANTHER" id="PTHR31595:SF57">
    <property type="entry name" value="OS04G0481900 PROTEIN"/>
    <property type="match status" value="1"/>
</dbReference>
<dbReference type="GO" id="GO:0008374">
    <property type="term" value="F:O-acyltransferase activity"/>
    <property type="evidence" value="ECO:0007669"/>
    <property type="project" value="InterPro"/>
</dbReference>
<organism evidence="10 12">
    <name type="scientific">Adineta steineri</name>
    <dbReference type="NCBI Taxonomy" id="433720"/>
    <lineage>
        <taxon>Eukaryota</taxon>
        <taxon>Metazoa</taxon>
        <taxon>Spiralia</taxon>
        <taxon>Gnathifera</taxon>
        <taxon>Rotifera</taxon>
        <taxon>Eurotatoria</taxon>
        <taxon>Bdelloidea</taxon>
        <taxon>Adinetida</taxon>
        <taxon>Adinetidae</taxon>
        <taxon>Adineta</taxon>
    </lineage>
</organism>
<evidence type="ECO:0000256" key="7">
    <source>
        <dbReference type="ARBA" id="ARBA00023136"/>
    </source>
</evidence>
<keyword evidence="7 8" id="KW-0472">Membrane</keyword>
<feature type="transmembrane region" description="Helical" evidence="8">
    <location>
        <begin position="221"/>
        <end position="242"/>
    </location>
</feature>
<feature type="transmembrane region" description="Helical" evidence="8">
    <location>
        <begin position="248"/>
        <end position="266"/>
    </location>
</feature>
<dbReference type="AlphaFoldDB" id="A0A813U1Z7"/>
<evidence type="ECO:0000313" key="10">
    <source>
        <dbReference type="EMBL" id="CAF0821595.1"/>
    </source>
</evidence>
<sequence length="327" mass="38065">MALSLPILIGWLVYIIIAYYCIYSISNILTRIILILILCLSLTYLTCHNLPVFHLSSLFIVALCWLTSIRLFHLIIFSKNNSLTFKSYLLKLLWIYFPIQTSTSVKNQWSIILSIILIIIKLLTSHWVHRWLINCAGGINFERIVMFYMSIMTTSYAIDIQVILIRILTRDKYTMESFTNFPIFSLSIREFWGRRYNKITNTILKQSIFEPLRSQFLSPTISALITFIISGLMHVHVAFVIFDDLSTLFPTFCFFFLHGIACCVEANTNMQFDEHVRWVLTHIFLLITAPLMIGPFIKEGSVFLKLNPPPLFDNEWIPKLPLPNFCP</sequence>
<evidence type="ECO:0000256" key="3">
    <source>
        <dbReference type="ARBA" id="ARBA00007282"/>
    </source>
</evidence>
<feature type="transmembrane region" description="Helical" evidence="8">
    <location>
        <begin position="111"/>
        <end position="133"/>
    </location>
</feature>
<protein>
    <recommendedName>
        <fullName evidence="9">Wax synthase domain-containing protein</fullName>
    </recommendedName>
</protein>
<feature type="transmembrane region" description="Helical" evidence="8">
    <location>
        <begin position="278"/>
        <end position="297"/>
    </location>
</feature>
<feature type="transmembrane region" description="Helical" evidence="8">
    <location>
        <begin position="58"/>
        <end position="77"/>
    </location>
</feature>
<feature type="transmembrane region" description="Helical" evidence="8">
    <location>
        <begin position="145"/>
        <end position="168"/>
    </location>
</feature>
<comment type="pathway">
    <text evidence="2">Secondary metabolite biosynthesis.</text>
</comment>